<proteinExistence type="predicted"/>
<dbReference type="Gene3D" id="3.30.1330.120">
    <property type="entry name" value="2-methylcitrate dehydratase PrpD"/>
    <property type="match status" value="1"/>
</dbReference>
<dbReference type="InterPro" id="IPR042188">
    <property type="entry name" value="MmgE/PrpD_sf_2"/>
</dbReference>
<protein>
    <recommendedName>
        <fullName evidence="1">MmgE/PrpD C-terminal domain-containing protein</fullName>
    </recommendedName>
</protein>
<dbReference type="InterPro" id="IPR045337">
    <property type="entry name" value="MmgE_PrpD_C"/>
</dbReference>
<evidence type="ECO:0000313" key="3">
    <source>
        <dbReference type="Proteomes" id="UP000611500"/>
    </source>
</evidence>
<comment type="caution">
    <text evidence="2">The sequence shown here is derived from an EMBL/GenBank/DDBJ whole genome shotgun (WGS) entry which is preliminary data.</text>
</comment>
<dbReference type="RefSeq" id="WP_028094367.1">
    <property type="nucleotide sequence ID" value="NZ_BNAP01000016.1"/>
</dbReference>
<dbReference type="EMBL" id="BNAP01000016">
    <property type="protein sequence ID" value="GHG95999.1"/>
    <property type="molecule type" value="Genomic_DNA"/>
</dbReference>
<evidence type="ECO:0000313" key="2">
    <source>
        <dbReference type="EMBL" id="GHG95999.1"/>
    </source>
</evidence>
<gene>
    <name evidence="2" type="ORF">GCM10010961_30050</name>
</gene>
<dbReference type="SUPFAM" id="SSF103378">
    <property type="entry name" value="2-methylcitrate dehydratase PrpD"/>
    <property type="match status" value="1"/>
</dbReference>
<evidence type="ECO:0000259" key="1">
    <source>
        <dbReference type="Pfam" id="PF19305"/>
    </source>
</evidence>
<dbReference type="GO" id="GO:0016829">
    <property type="term" value="F:lyase activity"/>
    <property type="evidence" value="ECO:0007669"/>
    <property type="project" value="InterPro"/>
</dbReference>
<dbReference type="AlphaFoldDB" id="A0A8J3HAL5"/>
<sequence length="215" mass="23473">MDHGRLGPPGPEGYAGLGEDRLVTRVEFKPYACCQWSHTIIEALSRLAKGLVPGDVAEVDVYGILEFYRGLGGGMLDNIDDAQFNAPYLAALQLLGRSSEFGMSEPDLADSAVAKMTERVRLHHDPAYDVAQDATMAMPVRVEIATTGGELRTLFIEEPPTSVQRSGFGQNQICAKFRRVCDPVLGAERSERALSMLLDIEHADFATLMQLFAIA</sequence>
<keyword evidence="3" id="KW-1185">Reference proteome</keyword>
<feature type="domain" description="MmgE/PrpD C-terminal" evidence="1">
    <location>
        <begin position="31"/>
        <end position="196"/>
    </location>
</feature>
<dbReference type="PANTHER" id="PTHR16943:SF8">
    <property type="entry name" value="2-METHYLCITRATE DEHYDRATASE"/>
    <property type="match status" value="1"/>
</dbReference>
<dbReference type="Proteomes" id="UP000611500">
    <property type="component" value="Unassembled WGS sequence"/>
</dbReference>
<reference evidence="2" key="1">
    <citation type="journal article" date="2014" name="Int. J. Syst. Evol. Microbiol.">
        <title>Complete genome sequence of Corynebacterium casei LMG S-19264T (=DSM 44701T), isolated from a smear-ripened cheese.</title>
        <authorList>
            <consortium name="US DOE Joint Genome Institute (JGI-PGF)"/>
            <person name="Walter F."/>
            <person name="Albersmeier A."/>
            <person name="Kalinowski J."/>
            <person name="Ruckert C."/>
        </authorList>
    </citation>
    <scope>NUCLEOTIDE SEQUENCE</scope>
    <source>
        <strain evidence="2">CGMCC 1.7081</strain>
    </source>
</reference>
<dbReference type="InterPro" id="IPR036148">
    <property type="entry name" value="MmgE/PrpD_sf"/>
</dbReference>
<dbReference type="Pfam" id="PF19305">
    <property type="entry name" value="MmgE_PrpD_C"/>
    <property type="match status" value="1"/>
</dbReference>
<reference evidence="2" key="2">
    <citation type="submission" date="2020-09" db="EMBL/GenBank/DDBJ databases">
        <authorList>
            <person name="Sun Q."/>
            <person name="Zhou Y."/>
        </authorList>
    </citation>
    <scope>NUCLEOTIDE SEQUENCE</scope>
    <source>
        <strain evidence="2">CGMCC 1.7081</strain>
    </source>
</reference>
<dbReference type="InterPro" id="IPR005656">
    <property type="entry name" value="MmgE_PrpD"/>
</dbReference>
<organism evidence="2 3">
    <name type="scientific">Pseudodonghicola xiamenensis</name>
    <dbReference type="NCBI Taxonomy" id="337702"/>
    <lineage>
        <taxon>Bacteria</taxon>
        <taxon>Pseudomonadati</taxon>
        <taxon>Pseudomonadota</taxon>
        <taxon>Alphaproteobacteria</taxon>
        <taxon>Rhodobacterales</taxon>
        <taxon>Paracoccaceae</taxon>
        <taxon>Pseudodonghicola</taxon>
    </lineage>
</organism>
<dbReference type="PANTHER" id="PTHR16943">
    <property type="entry name" value="2-METHYLCITRATE DEHYDRATASE-RELATED"/>
    <property type="match status" value="1"/>
</dbReference>
<accession>A0A8J3HAL5</accession>
<name>A0A8J3HAL5_9RHOB</name>